<comment type="caution">
    <text evidence="1">The sequence shown here is derived from an EMBL/GenBank/DDBJ whole genome shotgun (WGS) entry which is preliminary data.</text>
</comment>
<accession>A0A4C1ZI19</accession>
<evidence type="ECO:0000313" key="1">
    <source>
        <dbReference type="EMBL" id="GBP86267.1"/>
    </source>
</evidence>
<keyword evidence="2" id="KW-1185">Reference proteome</keyword>
<dbReference type="Proteomes" id="UP000299102">
    <property type="component" value="Unassembled WGS sequence"/>
</dbReference>
<evidence type="ECO:0000313" key="2">
    <source>
        <dbReference type="Proteomes" id="UP000299102"/>
    </source>
</evidence>
<reference evidence="1 2" key="1">
    <citation type="journal article" date="2019" name="Commun. Biol.">
        <title>The bagworm genome reveals a unique fibroin gene that provides high tensile strength.</title>
        <authorList>
            <person name="Kono N."/>
            <person name="Nakamura H."/>
            <person name="Ohtoshi R."/>
            <person name="Tomita M."/>
            <person name="Numata K."/>
            <person name="Arakawa K."/>
        </authorList>
    </citation>
    <scope>NUCLEOTIDE SEQUENCE [LARGE SCALE GENOMIC DNA]</scope>
</reference>
<name>A0A4C1ZI19_EUMVA</name>
<dbReference type="EMBL" id="BGZK01001782">
    <property type="protein sequence ID" value="GBP86267.1"/>
    <property type="molecule type" value="Genomic_DNA"/>
</dbReference>
<gene>
    <name evidence="1" type="ORF">EVAR_57389_1</name>
</gene>
<protein>
    <submittedName>
        <fullName evidence="1">Uncharacterized protein</fullName>
    </submittedName>
</protein>
<sequence length="102" mass="11929">MIVCCRPKILIIHYLFIRKTLNTKRNGRISKALSHMDFFLQSQRTKPAHSMSDRPVLICQRRTSEMQSTATSVTRRIMTPGYCDIRKYRCILGRSHQRGGLF</sequence>
<proteinExistence type="predicted"/>
<dbReference type="AlphaFoldDB" id="A0A4C1ZI19"/>
<organism evidence="1 2">
    <name type="scientific">Eumeta variegata</name>
    <name type="common">Bagworm moth</name>
    <name type="synonym">Eumeta japonica</name>
    <dbReference type="NCBI Taxonomy" id="151549"/>
    <lineage>
        <taxon>Eukaryota</taxon>
        <taxon>Metazoa</taxon>
        <taxon>Ecdysozoa</taxon>
        <taxon>Arthropoda</taxon>
        <taxon>Hexapoda</taxon>
        <taxon>Insecta</taxon>
        <taxon>Pterygota</taxon>
        <taxon>Neoptera</taxon>
        <taxon>Endopterygota</taxon>
        <taxon>Lepidoptera</taxon>
        <taxon>Glossata</taxon>
        <taxon>Ditrysia</taxon>
        <taxon>Tineoidea</taxon>
        <taxon>Psychidae</taxon>
        <taxon>Oiketicinae</taxon>
        <taxon>Eumeta</taxon>
    </lineage>
</organism>